<dbReference type="Pfam" id="PF00480">
    <property type="entry name" value="ROK"/>
    <property type="match status" value="1"/>
</dbReference>
<dbReference type="PROSITE" id="PS01125">
    <property type="entry name" value="ROK"/>
    <property type="match status" value="1"/>
</dbReference>
<dbReference type="Gene3D" id="1.10.10.10">
    <property type="entry name" value="Winged helix-like DNA-binding domain superfamily/Winged helix DNA-binding domain"/>
    <property type="match status" value="1"/>
</dbReference>
<dbReference type="EMBL" id="WHSB02000012">
    <property type="protein sequence ID" value="MCQ4633298.1"/>
    <property type="molecule type" value="Genomic_DNA"/>
</dbReference>
<dbReference type="SUPFAM" id="SSF53067">
    <property type="entry name" value="Actin-like ATPase domain"/>
    <property type="match status" value="1"/>
</dbReference>
<reference evidence="3" key="1">
    <citation type="submission" date="2021-07" db="EMBL/GenBank/DDBJ databases">
        <title>Shinella sp. nov., a novel member of the genus Shinella from water.</title>
        <authorList>
            <person name="Deng Y."/>
        </authorList>
    </citation>
    <scope>NUCLEOTIDE SEQUENCE</scope>
    <source>
        <strain evidence="3">CPCC 100929</strain>
    </source>
</reference>
<evidence type="ECO:0000313" key="4">
    <source>
        <dbReference type="Proteomes" id="UP000996601"/>
    </source>
</evidence>
<dbReference type="InterPro" id="IPR049874">
    <property type="entry name" value="ROK_cs"/>
</dbReference>
<dbReference type="InterPro" id="IPR036388">
    <property type="entry name" value="WH-like_DNA-bd_sf"/>
</dbReference>
<comment type="similarity">
    <text evidence="1">Belongs to the ROK (NagC/XylR) family.</text>
</comment>
<dbReference type="Gene3D" id="3.30.420.40">
    <property type="match status" value="2"/>
</dbReference>
<dbReference type="Proteomes" id="UP000996601">
    <property type="component" value="Unassembled WGS sequence"/>
</dbReference>
<dbReference type="SUPFAM" id="SSF46785">
    <property type="entry name" value="Winged helix' DNA-binding domain"/>
    <property type="match status" value="1"/>
</dbReference>
<accession>A0ABT1RDN5</accession>
<dbReference type="PANTHER" id="PTHR18964:SF149">
    <property type="entry name" value="BIFUNCTIONAL UDP-N-ACETYLGLUCOSAMINE 2-EPIMERASE_N-ACETYLMANNOSAMINE KINASE"/>
    <property type="match status" value="1"/>
</dbReference>
<organism evidence="3 4">
    <name type="scientific">Shinella lacus</name>
    <dbReference type="NCBI Taxonomy" id="2654216"/>
    <lineage>
        <taxon>Bacteria</taxon>
        <taxon>Pseudomonadati</taxon>
        <taxon>Pseudomonadota</taxon>
        <taxon>Alphaproteobacteria</taxon>
        <taxon>Hyphomicrobiales</taxon>
        <taxon>Rhizobiaceae</taxon>
        <taxon>Shinella</taxon>
    </lineage>
</organism>
<dbReference type="InterPro" id="IPR000600">
    <property type="entry name" value="ROK"/>
</dbReference>
<dbReference type="PANTHER" id="PTHR18964">
    <property type="entry name" value="ROK (REPRESSOR, ORF, KINASE) FAMILY"/>
    <property type="match status" value="1"/>
</dbReference>
<dbReference type="Pfam" id="PF12802">
    <property type="entry name" value="MarR_2"/>
    <property type="match status" value="1"/>
</dbReference>
<proteinExistence type="inferred from homology"/>
<evidence type="ECO:0000313" key="3">
    <source>
        <dbReference type="EMBL" id="MCQ4633298.1"/>
    </source>
</evidence>
<keyword evidence="4" id="KW-1185">Reference proteome</keyword>
<gene>
    <name evidence="3" type="ORF">GB927_024870</name>
</gene>
<name>A0ABT1RDN5_9HYPH</name>
<evidence type="ECO:0000256" key="1">
    <source>
        <dbReference type="ARBA" id="ARBA00006479"/>
    </source>
</evidence>
<evidence type="ECO:0000259" key="2">
    <source>
        <dbReference type="Pfam" id="PF12802"/>
    </source>
</evidence>
<dbReference type="InterPro" id="IPR000835">
    <property type="entry name" value="HTH_MarR-typ"/>
</dbReference>
<comment type="caution">
    <text evidence="3">The sequence shown here is derived from an EMBL/GenBank/DDBJ whole genome shotgun (WGS) entry which is preliminary data.</text>
</comment>
<protein>
    <submittedName>
        <fullName evidence="3">ROK family transcriptional regulator</fullName>
    </submittedName>
</protein>
<sequence length="411" mass="43354">MWIADREVVDFEMADQTLAKEVNERQILRFLRLSGSASRAEIARHLEVTPASVTRLVNGLTLRGLVREVQPLAKMRGAARDAGRPGVALALNPGAVYFLGVEIGVGILRYALIDLTASSVATSDVHVSRTITPEEVVDGIAAHVAMLERDLRYAGRVQGVGVTVPGVVNLEGFVINLPILGWKGVDLLTPLQAAIGRPCFVENDAGAAAFGSVYTMPELQTGCSVFLVIGRGCGGAAVMNGRLLRGASGATGELGHMRIARDGAVCSCGHRGCLESRVGLDALARSYWGTDDLEEAQFEALSAEVAERFVSGEPTAVASVTDLAGWLTLGIVSLANIFNPSTIFLGGAVGPVLSLILEELRRDVASGIVPGLPAPDVRLFSLEPYECAIGVAAIAHQRCFDNSRIEIDMAG</sequence>
<dbReference type="InterPro" id="IPR036390">
    <property type="entry name" value="WH_DNA-bd_sf"/>
</dbReference>
<dbReference type="InterPro" id="IPR043129">
    <property type="entry name" value="ATPase_NBD"/>
</dbReference>
<feature type="domain" description="HTH marR-type" evidence="2">
    <location>
        <begin position="24"/>
        <end position="68"/>
    </location>
</feature>